<evidence type="ECO:0000313" key="2">
    <source>
        <dbReference type="EMBL" id="CAJ0592178.1"/>
    </source>
</evidence>
<sequence length="461" mass="54289">MKIKGVNRHGIQRAFVPCGKCEECRNMERSAWQFRFQCEVEEYVYHKGTCCSPLFVPVPCFSKKDIRDLIHGLRKHLNKKYGVKRLVYLVCSEYGENTKRPHYHASFLFPPEVPAEEFYQCIRDLWCAEEKYIGQTRRWFGNQYRIVVEKARRNKGFTCPRQFEGYGREKPFLVSTGDASHACIYTAKYVSKDVYYLQDLPYDKLNFDNSYMDIEECEDAEIPNFEKLPDIRNYLPFHMQTRSLGMGILHNKSDHEIMDLFKNGVHFTGSTNAKPQCVPTYIKNKILFTPYYIVGEDGRRLVRRQASEFFNKNYKEVYKKKVDFYEGIIKDLSNSDFFKSRNLPSEQADKWAKEVGSLVSLSGMSNRLLAEGYVLYYGIDYNYSYRNENDRAMCKSELISYDDWTIIQNFWSIVLGLHGLTTKRDKTDEEKLIDMVADYHKHLDESAFVESGYIKENEYAF</sequence>
<dbReference type="EMBL" id="CATQJL010000004">
    <property type="protein sequence ID" value="CAJ0592178.1"/>
    <property type="molecule type" value="Genomic_DNA"/>
</dbReference>
<reference evidence="2" key="1">
    <citation type="submission" date="2023-07" db="EMBL/GenBank/DDBJ databases">
        <authorList>
            <consortium name="CYATHOMIX"/>
        </authorList>
    </citation>
    <scope>NUCLEOTIDE SEQUENCE</scope>
    <source>
        <strain evidence="2">N/A</strain>
    </source>
</reference>
<dbReference type="Proteomes" id="UP001176961">
    <property type="component" value="Unassembled WGS sequence"/>
</dbReference>
<evidence type="ECO:0000313" key="3">
    <source>
        <dbReference type="Proteomes" id="UP001176961"/>
    </source>
</evidence>
<dbReference type="AlphaFoldDB" id="A0AA36GHY8"/>
<protein>
    <recommendedName>
        <fullName evidence="1">Replication-associated protein ORF2/G2P domain-containing protein</fullName>
    </recommendedName>
</protein>
<dbReference type="InterPro" id="IPR056906">
    <property type="entry name" value="ORF2/G2P_dom"/>
</dbReference>
<organism evidence="2 3">
    <name type="scientific">Cylicocyclus nassatus</name>
    <name type="common">Nematode worm</name>
    <dbReference type="NCBI Taxonomy" id="53992"/>
    <lineage>
        <taxon>Eukaryota</taxon>
        <taxon>Metazoa</taxon>
        <taxon>Ecdysozoa</taxon>
        <taxon>Nematoda</taxon>
        <taxon>Chromadorea</taxon>
        <taxon>Rhabditida</taxon>
        <taxon>Rhabditina</taxon>
        <taxon>Rhabditomorpha</taxon>
        <taxon>Strongyloidea</taxon>
        <taxon>Strongylidae</taxon>
        <taxon>Cylicocyclus</taxon>
    </lineage>
</organism>
<accession>A0AA36GHY8</accession>
<evidence type="ECO:0000259" key="1">
    <source>
        <dbReference type="Pfam" id="PF23343"/>
    </source>
</evidence>
<feature type="domain" description="Replication-associated protein ORF2/G2P" evidence="1">
    <location>
        <begin position="61"/>
        <end position="193"/>
    </location>
</feature>
<comment type="caution">
    <text evidence="2">The sequence shown here is derived from an EMBL/GenBank/DDBJ whole genome shotgun (WGS) entry which is preliminary data.</text>
</comment>
<proteinExistence type="predicted"/>
<name>A0AA36GHY8_CYLNA</name>
<keyword evidence="3" id="KW-1185">Reference proteome</keyword>
<gene>
    <name evidence="2" type="ORF">CYNAS_LOCUS4161</name>
</gene>
<dbReference type="Pfam" id="PF23343">
    <property type="entry name" value="REP_ORF2-G2P"/>
    <property type="match status" value="1"/>
</dbReference>